<protein>
    <recommendedName>
        <fullName evidence="3">Single-stranded DNA-binding protein</fullName>
    </recommendedName>
</protein>
<evidence type="ECO:0008006" key="3">
    <source>
        <dbReference type="Google" id="ProtNLM"/>
    </source>
</evidence>
<proteinExistence type="predicted"/>
<sequence>MKTVICKVVAQTEAVYVPSKKADNGQLAKSMIRLRELGGDYEDEYICAMFGHLALCKFAVGDVVVASLRFQTHESNGACFQDVVANDIVNI</sequence>
<keyword evidence="2" id="KW-1185">Reference proteome</keyword>
<comment type="caution">
    <text evidence="1">The sequence shown here is derived from an EMBL/GenBank/DDBJ whole genome shotgun (WGS) entry which is preliminary data.</text>
</comment>
<dbReference type="Proteomes" id="UP001200470">
    <property type="component" value="Unassembled WGS sequence"/>
</dbReference>
<name>A0ABS9CE79_9BACT</name>
<dbReference type="EMBL" id="JADYTN010000001">
    <property type="protein sequence ID" value="MCF2562534.1"/>
    <property type="molecule type" value="Genomic_DNA"/>
</dbReference>
<reference evidence="1 2" key="1">
    <citation type="submission" date="2020-12" db="EMBL/GenBank/DDBJ databases">
        <title>Whole genome sequences of gut porcine anaerobes.</title>
        <authorList>
            <person name="Kubasova T."/>
            <person name="Jahodarova E."/>
            <person name="Rychlik I."/>
        </authorList>
    </citation>
    <scope>NUCLEOTIDE SEQUENCE [LARGE SCALE GENOMIC DNA]</scope>
    <source>
        <strain evidence="1 2">An925</strain>
    </source>
</reference>
<gene>
    <name evidence="1" type="ORF">I6E12_00175</name>
</gene>
<dbReference type="RefSeq" id="WP_301637199.1">
    <property type="nucleotide sequence ID" value="NZ_JADYTN010000001.1"/>
</dbReference>
<evidence type="ECO:0000313" key="2">
    <source>
        <dbReference type="Proteomes" id="UP001200470"/>
    </source>
</evidence>
<evidence type="ECO:0000313" key="1">
    <source>
        <dbReference type="EMBL" id="MCF2562534.1"/>
    </source>
</evidence>
<organism evidence="1 2">
    <name type="scientific">Xylanibacter brevis</name>
    <dbReference type="NCBI Taxonomy" id="83231"/>
    <lineage>
        <taxon>Bacteria</taxon>
        <taxon>Pseudomonadati</taxon>
        <taxon>Bacteroidota</taxon>
        <taxon>Bacteroidia</taxon>
        <taxon>Bacteroidales</taxon>
        <taxon>Prevotellaceae</taxon>
        <taxon>Xylanibacter</taxon>
    </lineage>
</organism>
<accession>A0ABS9CE79</accession>